<organism evidence="6 7">
    <name type="scientific">Rhizopogon vesiculosus</name>
    <dbReference type="NCBI Taxonomy" id="180088"/>
    <lineage>
        <taxon>Eukaryota</taxon>
        <taxon>Fungi</taxon>
        <taxon>Dikarya</taxon>
        <taxon>Basidiomycota</taxon>
        <taxon>Agaricomycotina</taxon>
        <taxon>Agaricomycetes</taxon>
        <taxon>Agaricomycetidae</taxon>
        <taxon>Boletales</taxon>
        <taxon>Suillineae</taxon>
        <taxon>Rhizopogonaceae</taxon>
        <taxon>Rhizopogon</taxon>
    </lineage>
</organism>
<dbReference type="Proteomes" id="UP000183567">
    <property type="component" value="Unassembled WGS sequence"/>
</dbReference>
<feature type="region of interest" description="Disordered" evidence="4">
    <location>
        <begin position="1134"/>
        <end position="1227"/>
    </location>
</feature>
<dbReference type="SUPFAM" id="SSF51445">
    <property type="entry name" value="(Trans)glycosidases"/>
    <property type="match status" value="1"/>
</dbReference>
<dbReference type="InterPro" id="IPR036962">
    <property type="entry name" value="Glyco_hydro_3_N_sf"/>
</dbReference>
<keyword evidence="3" id="KW-0326">Glycosidase</keyword>
<evidence type="ECO:0000259" key="5">
    <source>
        <dbReference type="PROSITE" id="PS50179"/>
    </source>
</evidence>
<dbReference type="InterPro" id="IPR001764">
    <property type="entry name" value="Glyco_hydro_3_N"/>
</dbReference>
<dbReference type="InterPro" id="IPR017853">
    <property type="entry name" value="GH"/>
</dbReference>
<dbReference type="InterPro" id="IPR050226">
    <property type="entry name" value="NagZ_Beta-hexosaminidase"/>
</dbReference>
<keyword evidence="2" id="KW-0378">Hydrolase</keyword>
<accession>A0A1J8Q625</accession>
<protein>
    <recommendedName>
        <fullName evidence="5">VHS domain-containing protein</fullName>
    </recommendedName>
</protein>
<dbReference type="GO" id="GO:0035091">
    <property type="term" value="F:phosphatidylinositol binding"/>
    <property type="evidence" value="ECO:0007669"/>
    <property type="project" value="InterPro"/>
</dbReference>
<dbReference type="InterPro" id="IPR036881">
    <property type="entry name" value="Glyco_hydro_3_C_sf"/>
</dbReference>
<dbReference type="GO" id="GO:0009254">
    <property type="term" value="P:peptidoglycan turnover"/>
    <property type="evidence" value="ECO:0007669"/>
    <property type="project" value="TreeGrafter"/>
</dbReference>
<dbReference type="CDD" id="cd16980">
    <property type="entry name" value="VHS_Lsb5"/>
    <property type="match status" value="1"/>
</dbReference>
<dbReference type="PANTHER" id="PTHR30480">
    <property type="entry name" value="BETA-HEXOSAMINIDASE-RELATED"/>
    <property type="match status" value="1"/>
</dbReference>
<dbReference type="GO" id="GO:0007034">
    <property type="term" value="P:vacuolar transport"/>
    <property type="evidence" value="ECO:0007669"/>
    <property type="project" value="UniProtKB-ARBA"/>
</dbReference>
<feature type="domain" description="VHS" evidence="5">
    <location>
        <begin position="789"/>
        <end position="880"/>
    </location>
</feature>
<feature type="region of interest" description="Disordered" evidence="4">
    <location>
        <begin position="736"/>
        <end position="770"/>
    </location>
</feature>
<dbReference type="SUPFAM" id="SSF89009">
    <property type="entry name" value="GAT-like domain"/>
    <property type="match status" value="1"/>
</dbReference>
<dbReference type="GO" id="GO:0004553">
    <property type="term" value="F:hydrolase activity, hydrolyzing O-glycosyl compounds"/>
    <property type="evidence" value="ECO:0007669"/>
    <property type="project" value="InterPro"/>
</dbReference>
<dbReference type="InterPro" id="IPR008942">
    <property type="entry name" value="ENTH_VHS"/>
</dbReference>
<dbReference type="Gene3D" id="3.40.50.1700">
    <property type="entry name" value="Glycoside hydrolase family 3 C-terminal domain"/>
    <property type="match status" value="1"/>
</dbReference>
<dbReference type="Pfam" id="PF00790">
    <property type="entry name" value="VHS"/>
    <property type="match status" value="1"/>
</dbReference>
<dbReference type="GO" id="GO:0016192">
    <property type="term" value="P:vesicle-mediated transport"/>
    <property type="evidence" value="ECO:0007669"/>
    <property type="project" value="UniProtKB-ARBA"/>
</dbReference>
<dbReference type="EMBL" id="LVVM01006016">
    <property type="protein sequence ID" value="OJA09129.1"/>
    <property type="molecule type" value="Genomic_DNA"/>
</dbReference>
<dbReference type="Gene3D" id="3.20.20.300">
    <property type="entry name" value="Glycoside hydrolase, family 3, N-terminal domain"/>
    <property type="match status" value="1"/>
</dbReference>
<comment type="caution">
    <text evidence="6">The sequence shown here is derived from an EMBL/GenBank/DDBJ whole genome shotgun (WGS) entry which is preliminary data.</text>
</comment>
<evidence type="ECO:0000256" key="1">
    <source>
        <dbReference type="ARBA" id="ARBA00005336"/>
    </source>
</evidence>
<dbReference type="SMART" id="SM00288">
    <property type="entry name" value="VHS"/>
    <property type="match status" value="1"/>
</dbReference>
<dbReference type="SUPFAM" id="SSF48464">
    <property type="entry name" value="ENTH/VHS domain"/>
    <property type="match status" value="1"/>
</dbReference>
<dbReference type="GO" id="GO:0043130">
    <property type="term" value="F:ubiquitin binding"/>
    <property type="evidence" value="ECO:0007669"/>
    <property type="project" value="InterPro"/>
</dbReference>
<evidence type="ECO:0000256" key="4">
    <source>
        <dbReference type="SAM" id="MobiDB-lite"/>
    </source>
</evidence>
<feature type="region of interest" description="Disordered" evidence="4">
    <location>
        <begin position="1250"/>
        <end position="1318"/>
    </location>
</feature>
<dbReference type="InterPro" id="IPR038425">
    <property type="entry name" value="GAT_sf"/>
</dbReference>
<feature type="region of interest" description="Disordered" evidence="4">
    <location>
        <begin position="575"/>
        <end position="611"/>
    </location>
</feature>
<feature type="region of interest" description="Disordered" evidence="4">
    <location>
        <begin position="888"/>
        <end position="909"/>
    </location>
</feature>
<evidence type="ECO:0000256" key="2">
    <source>
        <dbReference type="ARBA" id="ARBA00022801"/>
    </source>
</evidence>
<evidence type="ECO:0000256" key="3">
    <source>
        <dbReference type="ARBA" id="ARBA00023295"/>
    </source>
</evidence>
<reference evidence="6 7" key="1">
    <citation type="submission" date="2016-03" db="EMBL/GenBank/DDBJ databases">
        <title>Comparative genomics of the ectomycorrhizal sister species Rhizopogon vinicolor and Rhizopogon vesiculosus (Basidiomycota: Boletales) reveals a divergence of the mating type B locus.</title>
        <authorList>
            <person name="Mujic A.B."/>
            <person name="Kuo A."/>
            <person name="Tritt A."/>
            <person name="Lipzen A."/>
            <person name="Chen C."/>
            <person name="Johnson J."/>
            <person name="Sharma A."/>
            <person name="Barry K."/>
            <person name="Grigoriev I.V."/>
            <person name="Spatafora J.W."/>
        </authorList>
    </citation>
    <scope>NUCLEOTIDE SEQUENCE [LARGE SCALE GENOMIC DNA]</scope>
    <source>
        <strain evidence="6 7">AM-OR11-056</strain>
    </source>
</reference>
<evidence type="ECO:0000313" key="7">
    <source>
        <dbReference type="Proteomes" id="UP000183567"/>
    </source>
</evidence>
<dbReference type="Gene3D" id="1.25.40.90">
    <property type="match status" value="1"/>
</dbReference>
<evidence type="ECO:0000313" key="6">
    <source>
        <dbReference type="EMBL" id="OJA09129.1"/>
    </source>
</evidence>
<proteinExistence type="inferred from homology"/>
<feature type="region of interest" description="Disordered" evidence="4">
    <location>
        <begin position="1035"/>
        <end position="1070"/>
    </location>
</feature>
<feature type="compositionally biased region" description="Pro residues" evidence="4">
    <location>
        <begin position="1200"/>
        <end position="1209"/>
    </location>
</feature>
<name>A0A1J8Q625_9AGAM</name>
<dbReference type="InterPro" id="IPR002014">
    <property type="entry name" value="VHS_dom"/>
</dbReference>
<feature type="compositionally biased region" description="Polar residues" evidence="4">
    <location>
        <begin position="647"/>
        <end position="666"/>
    </location>
</feature>
<sequence length="1347" mass="148840">MSLSLNDEDKREIGQHFVFGFQGYEISQDAKELIEKYHVGNIILMKRNVQSETLSVFNVVLLLNESKCAKDAGHRYPLMIGIDQENGLVSAFSSTAKYQAGTQFPGAMAIAATGDTDMAKDCSTASAREMKAVGINWSYSPVGDVNSDPRNPVIGEHQVTSLLNRIFTYALSRGVRSFGDDFTKVAQYAEAVADGLTQGGVAPSAKHFPGHGDTNVDSHLGLPVINKSRAELDETELKPFKKLIEGGIASIMTGHMAIEALTGDRETPASLSRAVTTTLLREELRYEGVVVTDCLEMNAVKERQGGVPGGAVEALAAGTDVVMICHTMRLHTGAMEATYEAVEKGGLKMDELRRSGERVVALKRKFAGTWDEVLGKGFNEEGMKALKATNRKLSEKAYAKSTALISGSLPTFSSGKIVVMTPVVESLNAAVDDADGVQRTDKGHVRNTAAPYYRSFAECVQQRAGDVEHLVYVSDFDCGRDFGQGVIFVTRNGDRSAWQMDVLERVRAQASGVPVVVLGSCAPYELFSERVLGVEACVASFEYTSEALEAATRVIFKEIRAKLFGRDKAKHQKITSHRDVDALIDDDTPPMRPPRPSVDHRDWDMLSDPPVPSSPYPQFAVPITPSRSSSLASLPPVVLPPRSNSPFSTASHTNPAPQIAPNTNSPIRRDGRKVHKSQPAPAALGILKALDPHPDQHIHQPRHELSDDSLVIDHKDKAEKKEKKSFWDGIIRDRDRDKDRDRGRDKDRELRDKGRDKDKDRDHARERLWQEDNPSELTRMIGYLTATSSEDWTLVLEVCDRACASEANAKETAKALRREFKYAEPKAQLSAARLWAIMLRNASDVFITQISTRKFIDSLEDVLTNSRTNPVVRERLMEVLAAAAFITSSRPHPSPKSEPSPFSLKDRDRDKDGFRTLWMRLKPTDKPDVGIPFNTEDAMFSPPIVPARPPIEERPSRKSLHQRGVIPPEEDMKRLFQECKIAKGNANVLSEMLAFAKPEQMDRGVIPEFLGKCRASQELIYTQIPWASAGAERSRIERERNADEIGRTRSQPELHFSPPSSRDYHGGDGVIYNAEGEEQTVEEELLGALLEANEALLGALRIYEDIMRVVEERVAVEISRRDVKMDRRQMENEYLGESHGGGSSRTPSPISSPPGSPRQHDLPPVVPSQTHPLPRVPPALSPALSHYGSPPQTMSTPTLLAPPPPPVGPRSPAIQSRTPSPDRGVIMHSLRGDSLESMGGALDRFQMDENDINDDDIDAPIRPSAKALGKRRVVEEVDDDQYDSSDLYYEPRRESAVLDSDEDGRGGDPANPWSRRQPTQYVYDAAAERTAQHLREGRVGVVVNGVH</sequence>
<dbReference type="Pfam" id="PF00933">
    <property type="entry name" value="Glyco_hydro_3"/>
    <property type="match status" value="2"/>
</dbReference>
<comment type="similarity">
    <text evidence="1">Belongs to the glycosyl hydrolase 3 family.</text>
</comment>
<dbReference type="STRING" id="180088.A0A1J8Q625"/>
<dbReference type="OrthoDB" id="4215304at2759"/>
<dbReference type="PROSITE" id="PS50179">
    <property type="entry name" value="VHS"/>
    <property type="match status" value="1"/>
</dbReference>
<dbReference type="PANTHER" id="PTHR30480:SF16">
    <property type="entry name" value="GLYCOSIDE HYDROLASE FAMILY 3 DOMAIN PROTEIN"/>
    <property type="match status" value="1"/>
</dbReference>
<dbReference type="GO" id="GO:0005975">
    <property type="term" value="P:carbohydrate metabolic process"/>
    <property type="evidence" value="ECO:0007669"/>
    <property type="project" value="InterPro"/>
</dbReference>
<keyword evidence="7" id="KW-1185">Reference proteome</keyword>
<feature type="compositionally biased region" description="Basic and acidic residues" evidence="4">
    <location>
        <begin position="1035"/>
        <end position="1052"/>
    </location>
</feature>
<gene>
    <name evidence="6" type="ORF">AZE42_02307</name>
</gene>
<feature type="region of interest" description="Disordered" evidence="4">
    <location>
        <begin position="642"/>
        <end position="679"/>
    </location>
</feature>
<dbReference type="CDD" id="cd21383">
    <property type="entry name" value="GAT_GGA_Tom1-like"/>
    <property type="match status" value="1"/>
</dbReference>
<dbReference type="Gene3D" id="1.20.58.160">
    <property type="match status" value="1"/>
</dbReference>